<sequence>MESQIRQICAKALGKEVHDLDATRSFLALGGDSLRAVRVMAACEEIGIPIGIAEILSSSSISQLWNETMRARTGPSINSKMQLTAAQRLHLRMRALLVTTVAVGKNLSPYDSYIAMTTIVKRHPILRTQLPHAEDLAYSFTSDTENALLFLVRPLSKPGSIRADLCELTDGLGVTKGPIFGGMLFTSDHEPSELVLACHRAFMDFSSWHTIVGDLRKTLLGDGRANDVHAIQNGSHEEQASDLKAALGRRTLLGELDQLKPDMLDEHSEAALLTIDSDMTARLLHGTCHAILRTNASDILHSAVLLAMSSATAHDQAPIDIYIMQDAGLTFDPPKIGCHDTLWHLEGDISGELDGVQVLRNIKDATRGYSVKTRDMHSVISVAGQSDYAQRAGGWTIVVDTCGIPQEQPWDLSSKRQAMVYQHAQDFSAQKCLYMSTQFDNGCISCIFSTNDKGHGLLNRGTFANRVRNGLQKLLSSLKPGHAIPTFSDLGLADMSYPELEMLVERDLSQVASRPIEDIEKVIPCSHMQQDLLTSQQVDPRKYQCAFTLKFSTPKPGSVNAWRLASSWKEVVHRHATLRTVFVNGLPRQDGFAGIVLKKAIPEVHIYEGQQHLTSSPFSSQQVQPFEPSKPQHRLFLIQSTPEEVYLRLDISHALMDGQSAEVILRDLYLAYYQEPYTDKILRYEDFVSYENRLRTDLTSTYWSDYLRGADPTNIPAGAPDLQNAASFRFRFGLDKVSVTNLCAAHNVTLSSICHLAWALVLRVVSGSESVLFSYVTSGRDAPLRGIRHTIGAFVKSLVCRVEFSKAAKVGELLQKVVADFLQSLPFQHLEMAGTGVGVTNSARKWGNTTISFQRKMMAAEFASRDVRVDIEEVVNPVDYDIRVNVEADDEGLDIDIGYWAESMKDDVTVMGKLFETGVLQIVEGIDKSISDLVMLNTKDTAQIRLWNATLPTALRCCIHDMVRERCESQPEDAVAVCAWDGELTYRALWKQAQQVAHYLVNHVGPEVKVGLCMDKSRWAVVSMLAILLAGGVVVPLGTQHPRARVEGIVEDTGMKVILVDQIQARRLAGLAPHLITLSDSWLATLPAIIAATTAAPCMTVTPENAAWIIYTSGSTGTPKGVVLEHAALSTSLQIQGQRYGTGPQTRVLQFAAFTFDVSISDVFVTLIYGGCVCIISEDDRMNRLAEAMREFEVNFGNLTPTVVQLITPDLVPSLQTLLIGGEPLQAAIVDAWAHHATILNSYGVSECSIHSACSRPITNPKDVSTIGFPIAGNCWVADPTDYHLLSPVGVVGQLLLEGPSLAREYLNDPVKTAAAFVTDPAWVAQLGFTPGRRFYRTGDLVRQNNDGSLTYIGRRDAQIKIRGQRVEIGEVEHHICQYPATSQAAVVYTKEGVHAQKLVAFLSLHDYASSASRSSEVLTVDAEVRAAMSFHLEEIQRSLYERVMPYMVPTLWILVKALPLNASGKIDRRQLLQWLTTTDAAELDDLAPTGEVVEAMEISMTRLERELREVWSEVLNVPIAKVMLNRSFLSLGGDSITAMQVVSQCRGRHIILTVRDVLQCQSITQLTLHTKANTDSGADRAYDSFEPFTLSPVQELFFRVTAAHGLQTQGEDRFNQSVLVRVTRPVDIHALSRAVEVVVAKHAMLRARFHGNSEEGWRQTIDDKLIGSYRLRVLQIQREAELIDALTSAQTSLDLENGPVFSVHVLQQGEVQMLFLVAHHLVVDLVSWRIILHDLTEVLEKQLLSVPKGLSFQTWCRLQDEIPSWQLEPSRVLPYKVPSPEWAYWGLERGFCIEAHREQRKVWLDEHTTSLLLGSCHHAMRTEPIEIFLAALLHSFHHAFPDREVPAVFNEGHGRESWDDTIELSATVGWFTTITPLFVPNAGYDVIETLRRTKDRRRSVPGKGLPYFTSRFRTSSGREAFRDHDYPEILFNYQGRYQQLEREDSLFVLQTVDEDREMALPSAIGANTRAQAIFDVNASIVAGRACTVFRFGPETQYQSRIQQWLEGYEQSMCELIRRLMEMKPVATVSDFPLATVTAEELDSFEGIYLPQLGIVDLRDIEDIYPCSPVQQGILISQAKDPRTYQVRQVCEIRRRETSPVPSVEVLIEAWQRVVDRHSILRTAIVEVSSATDPYHQMVLKSWKAAVMVIECQDNEVAAQISTLARLERQDCRPGHRLTIIQTTTGRTQAILDIDHALCDASSIQLIVQDWVQAYDGRLPPGPGRLYSSYITYLQQESRAVDLEYWTRLLKHAQPSHVPPLSKHPATSKFHQQSVQMSTAQITDLAAFRALSQNRGVTVANIIQLAWGLVLASYTASNNVCFGYLINGRDAPVEGIHELVGPMIYMTVCYINIDRGMTVLEAIQRVRDRFLEGLDHQRTSLAAIQHALRLPEQGLFNTGISYRRGSGFAASRGEHIDLEAISADDGMDYDLALGIEATDDRLGFGLQWRTSFTDQAGAERLLRTVVSIAQRLVQNPDEKLRTISSLSAEDSAQIREWNATVPARLQCCIHDLVQARCESQPDAIAVSAWDGELTYRELWMQAQRLAHHLVNRSGVRPEIKVGLCMDKSQWAVVSMLAILLAGGVVVPLGTQHPRARLGVIVEDTAMSIIIVDQMQASRLAGLVPQVLLVDGSWLATLPVITASNSTVTPDNAAWIIYTSGSTGKPKGVVLEHAALCTSLQVQGQRFHMGPQTRTLQFSAFTFDVSIADIFATVIYGGCVCIIPESDRLNNLAGAMEMISANFVQLTPTVAQLLSPYTVPSLRVLVLGGEISKPDMIKIWAQHATVLIAYGPTECSIASSYSDPLVDEGPSIGLPLAGCFWVTDLTDYHRLSPIGVTGELLLEGPLLAREYLNDEAKTAAAFVTDPAWAVAQLGLAPGRRRFYRTGDLVRQNSDGSLTYIGRQDTQIKIRGQRVEIGEIENWISRLLPEVQSAAVDLVVREGTDGRGEQFLLAAAVDFKMDSRYLTGDNQPQSASIPLTPSSLLRETFQQLRASLSSVLPVYMVPNAYIPMNHLPLNSSGKLDRRIIHDILNKTATEYVQTVVSDGEEKCLPSSETERRLQTLWAEALGLEPDKIGMRDHFFQMGGDSISAMRLVAAGRGLSLALTVADIFQHPRIVDLARTIDHQDSGKSNNPVANAPPFSLWVPEAGAGAGPDKLLQSQLEVIADQCSVATAQIEDIYPCTPLQEGLMAISTQQAAAYMAQRIFRLGPEVDLDRFCASWTRVAELTAVLRTRIVPAGRQGCIQVVVRQPVSWIHSDSLSTYLAADHQTPVAYGSPLTRFALIQEPGQGEESTTQRFFVWTGHHSTYDGWSLRKIAELLRLVYQDDHIPPAVPFSRFVVYLKGVDPVRNEAFWRRQLEEVHAAQFPVLRQAQYRPHVAQKVTRYMARHSYRGHETVSTVLRAAWAMVVAQWTGVDDVIFAVTVSGRSAPVVDILDLVAPTIATVPVRIRVDREKTVHDFLSGVQDQATEMIAYEHTGLQNIRRIVPEAAASLNLGHLFLVQAPTEVEKGAMAGLPGVEVMEGSMEGFHSYPLIVECVLDDKWETVKVEARFDEIVISEPQVLRVLAQYEHVFQQLLAGKINRVQEVEVLSEEDRATIRTWNTTAPAPLRCCIHDMVRDRCKSQPDSIAICAWDGDLTYHALWTQSQRVAYYLVRHGVGPEVKVGLCMDKSRWTAISMLAILQAGGTVVPLGTQHPRARIEGIVDDTDMKIILVDSTQALRLAGLLLSLVTVSDSWLTTLSPTAVVAAPCTKITPDHAAWIIYTSGSTGTPKGVVLEHAALCSSLKAHGAKFGIDEHTRTLQFAAHTFDVCISEVFATIIYGGCVCIASDTDRLNNLAGAIESMAVNFAQLTSTVAQLLSPRTAPSLKSIVLMGEAVKPAVITIWGLHATVISAYGPSESSIHSSYSGSLVDPEDALSIGRPLAGCFWVTNPTNYNRLCPVGVGVVGELLLEGPLLARGYLNDPAKTAAVFVTDPEWVTQLGVTPGRRLYRTGDLVRQHYDGTLSYVGRYDTQVKIRGQRVEIGEIENWVGRLLPEVQMVAASLISRESSRGEQILLAVAVDFKPNSRYLAQGDQLASELLPSSNLLREAFHQLRASLFNVLPAYMVPNVYIPMSRLPLNASGKLDRRKVHEILASQDPQILLQFVSSQSNENELESPVAAQLRTLLADLLNIEEQLIGGNDNIFQLGSDSITAMKLVTLARAQNISLSVADIFRSSTISGMATLAKMTEMPRPQELREYRPFSLLDVLAVPTYIEEQMCPLVNAPSDDIVDVLPVTDVQAYSIVTSLMKNQMELRYFKWVANGPVDVAYLKACCARLVDRLEPLRTVYVFSHGTLLQVVLRTYDQEIATYKVQGPIEPFAEKLMQAGMHRPPKLGQPLFDVAIISQKDSLKHWILFRITHAAYDGISLPMIWSTLQSIYTEQPKQSYPSFPSFMADQAQRTTEETYDYWRKLLDGSSMPQIGQFLDPVLQIPFMLAKVAPPPSIRIRTLHGEGLTPAIYIKSAWTVVLAKCTGRDDVVFGDTVSNRDYSDAQVAGALGCCINIIPFRVRLQPSWKNVDLLRCVRDQQLASAPNSCLGFRGIFKDCTDWPAGTRYTSSLNHLNSPPRASTIGGHEYQISPAGLENFGLSDLALTSIQYSDLVTLELGYGKDRVEPEVATHILSLLQSVIEAMMDFPGAPVVDLPQLPPSFDVPLLARTMRKPERVVETQEAGRPIEPSARIVRAWNATLGQKLGPYPVGNGPPPSLFKLGGDMVDAAALANHLQHEGSDVTIEDILESSDLEVVAQGL</sequence>
<reference evidence="1" key="1">
    <citation type="journal article" date="2020" name="Stud. Mycol.">
        <title>101 Dothideomycetes genomes: a test case for predicting lifestyles and emergence of pathogens.</title>
        <authorList>
            <person name="Haridas S."/>
            <person name="Albert R."/>
            <person name="Binder M."/>
            <person name="Bloem J."/>
            <person name="Labutti K."/>
            <person name="Salamov A."/>
            <person name="Andreopoulos B."/>
            <person name="Baker S."/>
            <person name="Barry K."/>
            <person name="Bills G."/>
            <person name="Bluhm B."/>
            <person name="Cannon C."/>
            <person name="Castanera R."/>
            <person name="Culley D."/>
            <person name="Daum C."/>
            <person name="Ezra D."/>
            <person name="Gonzalez J."/>
            <person name="Henrissat B."/>
            <person name="Kuo A."/>
            <person name="Liang C."/>
            <person name="Lipzen A."/>
            <person name="Lutzoni F."/>
            <person name="Magnuson J."/>
            <person name="Mondo S."/>
            <person name="Nolan M."/>
            <person name="Ohm R."/>
            <person name="Pangilinan J."/>
            <person name="Park H.-J."/>
            <person name="Ramirez L."/>
            <person name="Alfaro M."/>
            <person name="Sun H."/>
            <person name="Tritt A."/>
            <person name="Yoshinaga Y."/>
            <person name="Zwiers L.-H."/>
            <person name="Turgeon B."/>
            <person name="Goodwin S."/>
            <person name="Spatafora J."/>
            <person name="Crous P."/>
            <person name="Grigoriev I."/>
        </authorList>
    </citation>
    <scope>NUCLEOTIDE SEQUENCE</scope>
    <source>
        <strain evidence="1">ATCC 200398</strain>
    </source>
</reference>
<keyword evidence="2" id="KW-1185">Reference proteome</keyword>
<dbReference type="Proteomes" id="UP000799755">
    <property type="component" value="Unassembled WGS sequence"/>
</dbReference>
<accession>A0ACB6QP91</accession>
<proteinExistence type="predicted"/>
<evidence type="ECO:0000313" key="1">
    <source>
        <dbReference type="EMBL" id="KAF2468736.1"/>
    </source>
</evidence>
<organism evidence="1 2">
    <name type="scientific">Lindgomyces ingoldianus</name>
    <dbReference type="NCBI Taxonomy" id="673940"/>
    <lineage>
        <taxon>Eukaryota</taxon>
        <taxon>Fungi</taxon>
        <taxon>Dikarya</taxon>
        <taxon>Ascomycota</taxon>
        <taxon>Pezizomycotina</taxon>
        <taxon>Dothideomycetes</taxon>
        <taxon>Pleosporomycetidae</taxon>
        <taxon>Pleosporales</taxon>
        <taxon>Lindgomycetaceae</taxon>
        <taxon>Lindgomyces</taxon>
    </lineage>
</organism>
<dbReference type="EMBL" id="MU003514">
    <property type="protein sequence ID" value="KAF2468736.1"/>
    <property type="molecule type" value="Genomic_DNA"/>
</dbReference>
<name>A0ACB6QP91_9PLEO</name>
<evidence type="ECO:0000313" key="2">
    <source>
        <dbReference type="Proteomes" id="UP000799755"/>
    </source>
</evidence>
<comment type="caution">
    <text evidence="1">The sequence shown here is derived from an EMBL/GenBank/DDBJ whole genome shotgun (WGS) entry which is preliminary data.</text>
</comment>
<protein>
    <submittedName>
        <fullName evidence="1">Acetyl-CoA synthetase-like protein</fullName>
    </submittedName>
</protein>
<gene>
    <name evidence="1" type="ORF">BDR25DRAFT_264593</name>
</gene>